<organism evidence="1 2">
    <name type="scientific">Phaeoacremonium minimum (strain UCR-PA7)</name>
    <name type="common">Esca disease fungus</name>
    <name type="synonym">Togninia minima</name>
    <dbReference type="NCBI Taxonomy" id="1286976"/>
    <lineage>
        <taxon>Eukaryota</taxon>
        <taxon>Fungi</taxon>
        <taxon>Dikarya</taxon>
        <taxon>Ascomycota</taxon>
        <taxon>Pezizomycotina</taxon>
        <taxon>Sordariomycetes</taxon>
        <taxon>Sordariomycetidae</taxon>
        <taxon>Togniniales</taxon>
        <taxon>Togniniaceae</taxon>
        <taxon>Phaeoacremonium</taxon>
    </lineage>
</organism>
<gene>
    <name evidence="1" type="ORF">UCRPA7_1462</name>
</gene>
<dbReference type="Pfam" id="PF00106">
    <property type="entry name" value="adh_short"/>
    <property type="match status" value="1"/>
</dbReference>
<evidence type="ECO:0000313" key="2">
    <source>
        <dbReference type="Proteomes" id="UP000014074"/>
    </source>
</evidence>
<dbReference type="AlphaFoldDB" id="R8BUH8"/>
<sequence>MPSYLITGASRGLGLGFTAELLKDNNNTVVATARNTAGSSGLQELKAQDKDGRLLLIDLDVTKPESISAAVKKTAELLPSGLDNLISNAGVSYNALKNFEELDMTELTAELDFTVTAPIQVIREFLPLIRKSEAKRILVVTSGLGSIQNAVFLPNLANGYSIARAALNMVVRKWSPLLKPEGVTIALLHPGWVSVTEIGDGISEWMAKYNPTMENLTVEASAANSMKVLNGLTIEGSGEFFNHDGTKYPL</sequence>
<dbReference type="Proteomes" id="UP000014074">
    <property type="component" value="Unassembled WGS sequence"/>
</dbReference>
<name>R8BUH8_PHAM7</name>
<dbReference type="InterPro" id="IPR036291">
    <property type="entry name" value="NAD(P)-bd_dom_sf"/>
</dbReference>
<reference evidence="2" key="1">
    <citation type="journal article" date="2013" name="Genome Announc.">
        <title>Draft genome sequence of the ascomycete Phaeoacremonium aleophilum strain UCR-PA7, a causal agent of the esca disease complex in grapevines.</title>
        <authorList>
            <person name="Blanco-Ulate B."/>
            <person name="Rolshausen P."/>
            <person name="Cantu D."/>
        </authorList>
    </citation>
    <scope>NUCLEOTIDE SEQUENCE [LARGE SCALE GENOMIC DNA]</scope>
    <source>
        <strain evidence="2">UCR-PA7</strain>
    </source>
</reference>
<dbReference type="eggNOG" id="KOG1611">
    <property type="taxonomic scope" value="Eukaryota"/>
</dbReference>
<dbReference type="RefSeq" id="XP_007912233.1">
    <property type="nucleotide sequence ID" value="XM_007914042.1"/>
</dbReference>
<dbReference type="GeneID" id="19321612"/>
<evidence type="ECO:0000313" key="1">
    <source>
        <dbReference type="EMBL" id="EOO03022.1"/>
    </source>
</evidence>
<dbReference type="SUPFAM" id="SSF51735">
    <property type="entry name" value="NAD(P)-binding Rossmann-fold domains"/>
    <property type="match status" value="1"/>
</dbReference>
<dbReference type="PANTHER" id="PTHR45458">
    <property type="entry name" value="SHORT-CHAIN DEHYDROGENASE/REDUCTASE SDR"/>
    <property type="match status" value="1"/>
</dbReference>
<dbReference type="PRINTS" id="PR00081">
    <property type="entry name" value="GDHRDH"/>
</dbReference>
<dbReference type="InterPro" id="IPR002347">
    <property type="entry name" value="SDR_fam"/>
</dbReference>
<dbReference type="KEGG" id="tmn:UCRPA7_1462"/>
<keyword evidence="2" id="KW-1185">Reference proteome</keyword>
<dbReference type="PANTHER" id="PTHR45458:SF3">
    <property type="entry name" value="CHAIN DEHYDROGENASE (ATSC), PUTATIVE-RELATED"/>
    <property type="match status" value="1"/>
</dbReference>
<proteinExistence type="predicted"/>
<dbReference type="GO" id="GO:0016616">
    <property type="term" value="F:oxidoreductase activity, acting on the CH-OH group of donors, NAD or NADP as acceptor"/>
    <property type="evidence" value="ECO:0007669"/>
    <property type="project" value="TreeGrafter"/>
</dbReference>
<dbReference type="EMBL" id="KB932881">
    <property type="protein sequence ID" value="EOO03022.1"/>
    <property type="molecule type" value="Genomic_DNA"/>
</dbReference>
<protein>
    <submittedName>
        <fullName evidence="1">Uncharacterized protein</fullName>
    </submittedName>
</protein>
<dbReference type="InterPro" id="IPR052184">
    <property type="entry name" value="SDR_enzymes"/>
</dbReference>
<dbReference type="HOGENOM" id="CLU_010194_9_2_1"/>
<accession>R8BUH8</accession>
<dbReference type="OrthoDB" id="5296at2759"/>
<dbReference type="Gene3D" id="3.40.50.720">
    <property type="entry name" value="NAD(P)-binding Rossmann-like Domain"/>
    <property type="match status" value="1"/>
</dbReference>